<dbReference type="AlphaFoldDB" id="A0A974I599"/>
<evidence type="ECO:0000313" key="2">
    <source>
        <dbReference type="Proteomes" id="UP000694892"/>
    </source>
</evidence>
<evidence type="ECO:0000313" key="1">
    <source>
        <dbReference type="EMBL" id="OCU02275.1"/>
    </source>
</evidence>
<dbReference type="Proteomes" id="UP000694892">
    <property type="component" value="Chromosome 1L"/>
</dbReference>
<dbReference type="EMBL" id="CM004466">
    <property type="protein sequence ID" value="OCU02275.1"/>
    <property type="molecule type" value="Genomic_DNA"/>
</dbReference>
<sequence length="82" mass="9795">MRIYEQFSYLAKKTMRVMEFAHQQYFHNAVLPLVTYHKCHTTLDFLTNEFNDKLQIAVWITTRGQIKPVVNTNIYLHCIKCS</sequence>
<gene>
    <name evidence="1" type="ORF">XELAEV_18008036mg</name>
</gene>
<protein>
    <submittedName>
        <fullName evidence="1">Uncharacterized protein</fullName>
    </submittedName>
</protein>
<reference evidence="2" key="1">
    <citation type="journal article" date="2016" name="Nature">
        <title>Genome evolution in the allotetraploid frog Xenopus laevis.</title>
        <authorList>
            <person name="Session A.M."/>
            <person name="Uno Y."/>
            <person name="Kwon T."/>
            <person name="Chapman J.A."/>
            <person name="Toyoda A."/>
            <person name="Takahashi S."/>
            <person name="Fukui A."/>
            <person name="Hikosaka A."/>
            <person name="Suzuki A."/>
            <person name="Kondo M."/>
            <person name="van Heeringen S.J."/>
            <person name="Quigley I."/>
            <person name="Heinz S."/>
            <person name="Ogino H."/>
            <person name="Ochi H."/>
            <person name="Hellsten U."/>
            <person name="Lyons J.B."/>
            <person name="Simakov O."/>
            <person name="Putnam N."/>
            <person name="Stites J."/>
            <person name="Kuroki Y."/>
            <person name="Tanaka T."/>
            <person name="Michiue T."/>
            <person name="Watanabe M."/>
            <person name="Bogdanovic O."/>
            <person name="Lister R."/>
            <person name="Georgiou G."/>
            <person name="Paranjpe S.S."/>
            <person name="van Kruijsbergen I."/>
            <person name="Shu S."/>
            <person name="Carlson J."/>
            <person name="Kinoshita T."/>
            <person name="Ohta Y."/>
            <person name="Mawaribuchi S."/>
            <person name="Jenkins J."/>
            <person name="Grimwood J."/>
            <person name="Schmutz J."/>
            <person name="Mitros T."/>
            <person name="Mozaffari S.V."/>
            <person name="Suzuki Y."/>
            <person name="Haramoto Y."/>
            <person name="Yamamoto T.S."/>
            <person name="Takagi C."/>
            <person name="Heald R."/>
            <person name="Miller K."/>
            <person name="Haudenschild C."/>
            <person name="Kitzman J."/>
            <person name="Nakayama T."/>
            <person name="Izutsu Y."/>
            <person name="Robert J."/>
            <person name="Fortriede J."/>
            <person name="Burns K."/>
            <person name="Lotay V."/>
            <person name="Karimi K."/>
            <person name="Yasuoka Y."/>
            <person name="Dichmann D.S."/>
            <person name="Flajnik M.F."/>
            <person name="Houston D.W."/>
            <person name="Shendure J."/>
            <person name="DuPasquier L."/>
            <person name="Vize P.D."/>
            <person name="Zorn A.M."/>
            <person name="Ito M."/>
            <person name="Marcotte E.M."/>
            <person name="Wallingford J.B."/>
            <person name="Ito Y."/>
            <person name="Asashima M."/>
            <person name="Ueno N."/>
            <person name="Matsuda Y."/>
            <person name="Veenstra G.J."/>
            <person name="Fujiyama A."/>
            <person name="Harland R.M."/>
            <person name="Taira M."/>
            <person name="Rokhsar D.S."/>
        </authorList>
    </citation>
    <scope>NUCLEOTIDE SEQUENCE [LARGE SCALE GENOMIC DNA]</scope>
    <source>
        <strain evidence="2">J</strain>
    </source>
</reference>
<name>A0A974I599_XENLA</name>
<proteinExistence type="predicted"/>
<accession>A0A974I599</accession>
<organism evidence="1 2">
    <name type="scientific">Xenopus laevis</name>
    <name type="common">African clawed frog</name>
    <dbReference type="NCBI Taxonomy" id="8355"/>
    <lineage>
        <taxon>Eukaryota</taxon>
        <taxon>Metazoa</taxon>
        <taxon>Chordata</taxon>
        <taxon>Craniata</taxon>
        <taxon>Vertebrata</taxon>
        <taxon>Euteleostomi</taxon>
        <taxon>Amphibia</taxon>
        <taxon>Batrachia</taxon>
        <taxon>Anura</taxon>
        <taxon>Pipoidea</taxon>
        <taxon>Pipidae</taxon>
        <taxon>Xenopodinae</taxon>
        <taxon>Xenopus</taxon>
        <taxon>Xenopus</taxon>
    </lineage>
</organism>